<evidence type="ECO:0000313" key="8">
    <source>
        <dbReference type="Proteomes" id="UP000503197"/>
    </source>
</evidence>
<dbReference type="InterPro" id="IPR004107">
    <property type="entry name" value="Integrase_SAM-like_N"/>
</dbReference>
<dbReference type="PROSITE" id="PS51900">
    <property type="entry name" value="CB"/>
    <property type="match status" value="1"/>
</dbReference>
<feature type="domain" description="Tyr recombinase" evidence="5">
    <location>
        <begin position="98"/>
        <end position="168"/>
    </location>
</feature>
<dbReference type="GO" id="GO:0015074">
    <property type="term" value="P:DNA integration"/>
    <property type="evidence" value="ECO:0007669"/>
    <property type="project" value="UniProtKB-KW"/>
</dbReference>
<dbReference type="InterPro" id="IPR044068">
    <property type="entry name" value="CB"/>
</dbReference>
<evidence type="ECO:0000256" key="4">
    <source>
        <dbReference type="PROSITE-ProRule" id="PRU01248"/>
    </source>
</evidence>
<evidence type="ECO:0000259" key="5">
    <source>
        <dbReference type="PROSITE" id="PS51898"/>
    </source>
</evidence>
<dbReference type="InterPro" id="IPR011010">
    <property type="entry name" value="DNA_brk_join_enz"/>
</dbReference>
<name>A0A6F8SV51_9GAMM</name>
<evidence type="ECO:0000256" key="3">
    <source>
        <dbReference type="ARBA" id="ARBA00023172"/>
    </source>
</evidence>
<dbReference type="InterPro" id="IPR050090">
    <property type="entry name" value="Tyrosine_recombinase_XerCD"/>
</dbReference>
<proteinExistence type="predicted"/>
<dbReference type="EMBL" id="AP022821">
    <property type="protein sequence ID" value="BCA91576.1"/>
    <property type="molecule type" value="Genomic_DNA"/>
</dbReference>
<dbReference type="Gene3D" id="1.10.443.10">
    <property type="entry name" value="Intergrase catalytic core"/>
    <property type="match status" value="1"/>
</dbReference>
<dbReference type="Proteomes" id="UP000503197">
    <property type="component" value="Chromosome"/>
</dbReference>
<dbReference type="Pfam" id="PF13495">
    <property type="entry name" value="Phage_int_SAM_4"/>
    <property type="match status" value="1"/>
</dbReference>
<dbReference type="PANTHER" id="PTHR30349:SF90">
    <property type="entry name" value="TYROSINE RECOMBINASE XERD"/>
    <property type="match status" value="1"/>
</dbReference>
<feature type="domain" description="Core-binding (CB)" evidence="6">
    <location>
        <begin position="1"/>
        <end position="81"/>
    </location>
</feature>
<evidence type="ECO:0000256" key="1">
    <source>
        <dbReference type="ARBA" id="ARBA00022908"/>
    </source>
</evidence>
<dbReference type="GO" id="GO:0003677">
    <property type="term" value="F:DNA binding"/>
    <property type="evidence" value="ECO:0007669"/>
    <property type="project" value="UniProtKB-UniRule"/>
</dbReference>
<gene>
    <name evidence="7" type="ORF">HMSLTHF_13510</name>
</gene>
<dbReference type="Pfam" id="PF00589">
    <property type="entry name" value="Phage_integrase"/>
    <property type="match status" value="1"/>
</dbReference>
<dbReference type="PROSITE" id="PS51898">
    <property type="entry name" value="TYR_RECOMBINASE"/>
    <property type="match status" value="1"/>
</dbReference>
<evidence type="ECO:0000259" key="6">
    <source>
        <dbReference type="PROSITE" id="PS51900"/>
    </source>
</evidence>
<dbReference type="PANTHER" id="PTHR30349">
    <property type="entry name" value="PHAGE INTEGRASE-RELATED"/>
    <property type="match status" value="1"/>
</dbReference>
<accession>A0A6F8SV51</accession>
<evidence type="ECO:0000256" key="2">
    <source>
        <dbReference type="ARBA" id="ARBA00023125"/>
    </source>
</evidence>
<dbReference type="GO" id="GO:0006310">
    <property type="term" value="P:DNA recombination"/>
    <property type="evidence" value="ECO:0007669"/>
    <property type="project" value="UniProtKB-KW"/>
</dbReference>
<evidence type="ECO:0000313" key="7">
    <source>
        <dbReference type="EMBL" id="BCA91576.1"/>
    </source>
</evidence>
<dbReference type="AlphaFoldDB" id="A0A6F8SV51"/>
<dbReference type="SUPFAM" id="SSF56349">
    <property type="entry name" value="DNA breaking-rejoining enzymes"/>
    <property type="match status" value="1"/>
</dbReference>
<dbReference type="InterPro" id="IPR013762">
    <property type="entry name" value="Integrase-like_cat_sf"/>
</dbReference>
<dbReference type="Gene3D" id="1.10.150.130">
    <property type="match status" value="1"/>
</dbReference>
<dbReference type="InterPro" id="IPR010998">
    <property type="entry name" value="Integrase_recombinase_N"/>
</dbReference>
<evidence type="ECO:0008006" key="9">
    <source>
        <dbReference type="Google" id="ProtNLM"/>
    </source>
</evidence>
<organism evidence="7 8">
    <name type="scientific">Vreelandella aquamarina</name>
    <dbReference type="NCBI Taxonomy" id="77097"/>
    <lineage>
        <taxon>Bacteria</taxon>
        <taxon>Pseudomonadati</taxon>
        <taxon>Pseudomonadota</taxon>
        <taxon>Gammaproteobacteria</taxon>
        <taxon>Oceanospirillales</taxon>
        <taxon>Halomonadaceae</taxon>
        <taxon>Vreelandella</taxon>
    </lineage>
</organism>
<protein>
    <recommendedName>
        <fullName evidence="9">Integrase</fullName>
    </recommendedName>
</protein>
<keyword evidence="3" id="KW-0233">DNA recombination</keyword>
<keyword evidence="2 4" id="KW-0238">DNA-binding</keyword>
<dbReference type="InterPro" id="IPR002104">
    <property type="entry name" value="Integrase_catalytic"/>
</dbReference>
<keyword evidence="1" id="KW-0229">DNA integration</keyword>
<sequence>MTALRQKMIAAMRQRGFAQRTHNTYLMVVTDLARYFHRSPDTLSTDDLQHFFNHLVQERGLSAASCRVYLHGVRFLYLHVLQWPSFDVPLTVPKKPQRIPELLTRDEVRRILAACQNAKHRMMLELCYGCGLRVTEVCHLRVSDIDSQRYQLRVTQGKAARIVWCYYP</sequence>
<reference evidence="7 8" key="1">
    <citation type="submission" date="2020-02" db="EMBL/GenBank/DDBJ databases">
        <title>Complete Genome Sequence of Halomonas meridiana strain BAA-801, Isolated from Deep Sea Thermal Vent.</title>
        <authorList>
            <person name="Takahashi Y."/>
            <person name="Takahashi H."/>
            <person name="Galipon J."/>
            <person name="Arakawa K."/>
        </authorList>
    </citation>
    <scope>NUCLEOTIDE SEQUENCE [LARGE SCALE GENOMIC DNA]</scope>
    <source>
        <strain evidence="7 8">Slthf1</strain>
    </source>
</reference>